<proteinExistence type="predicted"/>
<reference evidence="1" key="3">
    <citation type="submission" date="2025-09" db="UniProtKB">
        <authorList>
            <consortium name="Ensembl"/>
        </authorList>
    </citation>
    <scope>IDENTIFICATION</scope>
</reference>
<keyword evidence="2" id="KW-1185">Reference proteome</keyword>
<evidence type="ECO:0000313" key="2">
    <source>
        <dbReference type="Proteomes" id="UP000005226"/>
    </source>
</evidence>
<organism evidence="1 2">
    <name type="scientific">Takifugu rubripes</name>
    <name type="common">Japanese pufferfish</name>
    <name type="synonym">Fugu rubripes</name>
    <dbReference type="NCBI Taxonomy" id="31033"/>
    <lineage>
        <taxon>Eukaryota</taxon>
        <taxon>Metazoa</taxon>
        <taxon>Chordata</taxon>
        <taxon>Craniata</taxon>
        <taxon>Vertebrata</taxon>
        <taxon>Euteleostomi</taxon>
        <taxon>Actinopterygii</taxon>
        <taxon>Neopterygii</taxon>
        <taxon>Teleostei</taxon>
        <taxon>Neoteleostei</taxon>
        <taxon>Acanthomorphata</taxon>
        <taxon>Eupercaria</taxon>
        <taxon>Tetraodontiformes</taxon>
        <taxon>Tetradontoidea</taxon>
        <taxon>Tetraodontidae</taxon>
        <taxon>Takifugu</taxon>
    </lineage>
</organism>
<dbReference type="GeneTree" id="ENSGT00940000164218"/>
<sequence>LPLPHSLPPSLSPPPSVRNRGDDMACSSLSILLMCLLSVDGQTGGAERIKLTFTPTTCTVHCFQRQCVNYCKQGNVTTLYSGEGGAASKFLLTGRNFIWNKRWLVSCARSPVHGWIWLWFLD</sequence>
<dbReference type="Ensembl" id="ENSTRUT00000070074.1">
    <property type="protein sequence ID" value="ENSTRUP00000082991.1"/>
    <property type="gene ID" value="ENSTRUG00000031188.1"/>
</dbReference>
<reference evidence="1 2" key="1">
    <citation type="journal article" date="2011" name="Genome Biol. Evol.">
        <title>Integration of the genetic map and genome assembly of fugu facilitates insights into distinct features of genome evolution in teleosts and mammals.</title>
        <authorList>
            <person name="Kai W."/>
            <person name="Kikuchi K."/>
            <person name="Tohari S."/>
            <person name="Chew A.K."/>
            <person name="Tay A."/>
            <person name="Fujiwara A."/>
            <person name="Hosoya S."/>
            <person name="Suetake H."/>
            <person name="Naruse K."/>
            <person name="Brenner S."/>
            <person name="Suzuki Y."/>
            <person name="Venkatesh B."/>
        </authorList>
    </citation>
    <scope>NUCLEOTIDE SEQUENCE [LARGE SCALE GENOMIC DNA]</scope>
</reference>
<name>A0A674PBD1_TAKRU</name>
<dbReference type="AlphaFoldDB" id="A0A674PBD1"/>
<reference evidence="1" key="2">
    <citation type="submission" date="2025-08" db="UniProtKB">
        <authorList>
            <consortium name="Ensembl"/>
        </authorList>
    </citation>
    <scope>IDENTIFICATION</scope>
</reference>
<dbReference type="InParanoid" id="A0A674PBD1"/>
<dbReference type="Proteomes" id="UP000005226">
    <property type="component" value="Chromosome 11"/>
</dbReference>
<accession>A0A674PBD1</accession>
<protein>
    <submittedName>
        <fullName evidence="1">Uncharacterized protein</fullName>
    </submittedName>
</protein>
<evidence type="ECO:0000313" key="1">
    <source>
        <dbReference type="Ensembl" id="ENSTRUP00000082991.1"/>
    </source>
</evidence>